<feature type="chain" id="PRO_5013754201" evidence="6">
    <location>
        <begin position="21"/>
        <end position="250"/>
    </location>
</feature>
<protein>
    <submittedName>
        <fullName evidence="8">ABC transporter ATPase</fullName>
    </submittedName>
    <submittedName>
        <fullName evidence="7">AcfC family glycoprotein adhesin PEB3</fullName>
    </submittedName>
</protein>
<name>A0A2G4R0A6_9BACT</name>
<comment type="subcellular location">
    <subcellularLocation>
        <location evidence="1">Periplasm</location>
    </subcellularLocation>
</comment>
<dbReference type="AlphaFoldDB" id="A0A2G4R0A6"/>
<reference evidence="8" key="1">
    <citation type="submission" date="2015-06" db="EMBL/GenBank/DDBJ databases">
        <authorList>
            <person name="Hoefler B.C."/>
            <person name="Straight P.D."/>
        </authorList>
    </citation>
    <scope>NUCLEOTIDE SEQUENCE [LARGE SCALE GENOMIC DNA]</scope>
    <source>
        <strain evidence="8">73/13</strain>
    </source>
</reference>
<evidence type="ECO:0000256" key="1">
    <source>
        <dbReference type="ARBA" id="ARBA00004418"/>
    </source>
</evidence>
<comment type="caution">
    <text evidence="8">The sequence shown here is derived from an EMBL/GenBank/DDBJ whole genome shotgun (WGS) entry which is preliminary data.</text>
</comment>
<feature type="signal peptide" evidence="6">
    <location>
        <begin position="1"/>
        <end position="20"/>
    </location>
</feature>
<proteinExistence type="inferred from homology"/>
<sequence>MKKILNLFGACALALSVANAELNLYGPGGPHTALKDIANQYSKKSGVKVNVHFGPQATWFEKAKKNADILFGASDQSALAIASDFGKDFNTSKIQPLYFREAIILTQKGNPLKIKGLKDLADKKVRIVVPEGAGKSNTSGTGVWEDMIGRTKDIKSIQNFRNNIVAFVPNSGSARKLFAEDKADAWITWIDWSKSNPDIGTAVKIEKDLVIYRTFNVVAKNNASKEAKDFIDYLSSKEAKEIFKKYGWRD</sequence>
<dbReference type="GO" id="GO:0140104">
    <property type="term" value="F:molecular carrier activity"/>
    <property type="evidence" value="ECO:0007669"/>
    <property type="project" value="InterPro"/>
</dbReference>
<dbReference type="OrthoDB" id="9802127at2"/>
<dbReference type="Pfam" id="PF13531">
    <property type="entry name" value="SBP_bac_11"/>
    <property type="match status" value="1"/>
</dbReference>
<evidence type="ECO:0000256" key="6">
    <source>
        <dbReference type="SAM" id="SignalP"/>
    </source>
</evidence>
<dbReference type="GO" id="GO:0042597">
    <property type="term" value="C:periplasmic space"/>
    <property type="evidence" value="ECO:0007669"/>
    <property type="project" value="UniProtKB-SubCell"/>
</dbReference>
<keyword evidence="3" id="KW-0813">Transport</keyword>
<dbReference type="Proteomes" id="UP000237472">
    <property type="component" value="Unassembled WGS sequence"/>
</dbReference>
<dbReference type="InterPro" id="IPR005669">
    <property type="entry name" value="Thiosulph/SO4-bd"/>
</dbReference>
<dbReference type="EMBL" id="VJYU01000005">
    <property type="protein sequence ID" value="MBS4240623.1"/>
    <property type="molecule type" value="Genomic_DNA"/>
</dbReference>
<reference evidence="9" key="2">
    <citation type="submission" date="2015-06" db="EMBL/GenBank/DDBJ databases">
        <authorList>
            <person name="Parisi A."/>
            <person name="Chiara M."/>
            <person name="Florio D."/>
            <person name="Miccolupo A."/>
            <person name="Manzari C."/>
            <person name="Mion D."/>
            <person name="Caruso M."/>
            <person name="D'erchia A.M."/>
            <person name="Zanoni R."/>
        </authorList>
    </citation>
    <scope>NUCLEOTIDE SEQUENCE [LARGE SCALE GENOMIC DNA]</scope>
    <source>
        <strain evidence="9">73/13</strain>
    </source>
</reference>
<dbReference type="SUPFAM" id="SSF53850">
    <property type="entry name" value="Periplasmic binding protein-like II"/>
    <property type="match status" value="1"/>
</dbReference>
<dbReference type="PANTHER" id="PTHR30368:SF2">
    <property type="entry name" value="SULFATE-BINDING PROTEIN"/>
    <property type="match status" value="1"/>
</dbReference>
<evidence type="ECO:0000313" key="10">
    <source>
        <dbReference type="Proteomes" id="UP000811399"/>
    </source>
</evidence>
<evidence type="ECO:0000256" key="5">
    <source>
        <dbReference type="ARBA" id="ARBA00022764"/>
    </source>
</evidence>
<reference evidence="7" key="3">
    <citation type="submission" date="2019-07" db="EMBL/GenBank/DDBJ databases">
        <authorList>
            <person name="Miller W.G."/>
        </authorList>
    </citation>
    <scope>NUCLEOTIDE SEQUENCE</scope>
    <source>
        <strain evidence="7">52/13</strain>
    </source>
</reference>
<dbReference type="EMBL" id="LDWY01000080">
    <property type="protein sequence ID" value="PHY89984.1"/>
    <property type="molecule type" value="Genomic_DNA"/>
</dbReference>
<evidence type="ECO:0000256" key="4">
    <source>
        <dbReference type="ARBA" id="ARBA00022729"/>
    </source>
</evidence>
<gene>
    <name evidence="7" type="primary">peb3</name>
    <name evidence="8" type="ORF">AA994_06505</name>
    <name evidence="7" type="ORF">CVU5213_02580</name>
</gene>
<evidence type="ECO:0000256" key="3">
    <source>
        <dbReference type="ARBA" id="ARBA00022448"/>
    </source>
</evidence>
<keyword evidence="10" id="KW-1185">Reference proteome</keyword>
<accession>A0A2G4R0A6</accession>
<dbReference type="PANTHER" id="PTHR30368">
    <property type="entry name" value="SULFATE-BINDING PROTEIN"/>
    <property type="match status" value="1"/>
</dbReference>
<dbReference type="CDD" id="cd13519">
    <property type="entry name" value="PBP2_PEB3_AcfC"/>
    <property type="match status" value="1"/>
</dbReference>
<evidence type="ECO:0000256" key="2">
    <source>
        <dbReference type="ARBA" id="ARBA00006099"/>
    </source>
</evidence>
<comment type="similarity">
    <text evidence="2">Belongs to the prokaryotic sulfate-binding protein family.</text>
</comment>
<reference evidence="7 10" key="4">
    <citation type="journal article" date="2021" name="Syst. Appl. Microbiol.">
        <title>nCampylobacter vulpis sp. nov. isolated from wild red foxes.</title>
        <authorList>
            <person name="Parisi A."/>
            <person name="Chiara M."/>
            <person name="Caffara M."/>
            <person name="Mion D."/>
            <person name="Miller W.G."/>
            <person name="Caruso M."/>
            <person name="Manzari C."/>
            <person name="Florio D."/>
            <person name="Capozzi L."/>
            <person name="D'Erchia A.M."/>
            <person name="Manzulli V."/>
            <person name="Zanoni R.G."/>
        </authorList>
    </citation>
    <scope>NUCLEOTIDE SEQUENCE [LARGE SCALE GENOMIC DNA]</scope>
    <source>
        <strain evidence="7 10">52/13</strain>
    </source>
</reference>
<dbReference type="RefSeq" id="WP_099462152.1">
    <property type="nucleotide sequence ID" value="NZ_CP041617.1"/>
</dbReference>
<organism evidence="8 9">
    <name type="scientific">Campylobacter vulpis</name>
    <dbReference type="NCBI Taxonomy" id="1655500"/>
    <lineage>
        <taxon>Bacteria</taxon>
        <taxon>Pseudomonadati</taxon>
        <taxon>Campylobacterota</taxon>
        <taxon>Epsilonproteobacteria</taxon>
        <taxon>Campylobacterales</taxon>
        <taxon>Campylobacteraceae</taxon>
        <taxon>Campylobacter</taxon>
    </lineage>
</organism>
<evidence type="ECO:0000313" key="7">
    <source>
        <dbReference type="EMBL" id="MBS4240623.1"/>
    </source>
</evidence>
<evidence type="ECO:0000313" key="9">
    <source>
        <dbReference type="Proteomes" id="UP000237472"/>
    </source>
</evidence>
<dbReference type="GO" id="GO:1902358">
    <property type="term" value="P:sulfate transmembrane transport"/>
    <property type="evidence" value="ECO:0007669"/>
    <property type="project" value="InterPro"/>
</dbReference>
<dbReference type="Proteomes" id="UP000811399">
    <property type="component" value="Unassembled WGS sequence"/>
</dbReference>
<keyword evidence="4 6" id="KW-0732">Signal</keyword>
<dbReference type="GeneID" id="77266885"/>
<dbReference type="Gene3D" id="3.40.190.10">
    <property type="entry name" value="Periplasmic binding protein-like II"/>
    <property type="match status" value="2"/>
</dbReference>
<keyword evidence="5" id="KW-0574">Periplasm</keyword>
<evidence type="ECO:0000313" key="8">
    <source>
        <dbReference type="EMBL" id="PHY89984.1"/>
    </source>
</evidence>